<evidence type="ECO:0000313" key="2">
    <source>
        <dbReference type="EMBL" id="KKS14331.1"/>
    </source>
</evidence>
<dbReference type="GO" id="GO:0006313">
    <property type="term" value="P:DNA transposition"/>
    <property type="evidence" value="ECO:0007669"/>
    <property type="project" value="InterPro"/>
</dbReference>
<evidence type="ECO:0000259" key="1">
    <source>
        <dbReference type="SMART" id="SM01321"/>
    </source>
</evidence>
<name>A0A0G0YXB6_UNCKA</name>
<dbReference type="GO" id="GO:0004803">
    <property type="term" value="F:transposase activity"/>
    <property type="evidence" value="ECO:0007669"/>
    <property type="project" value="InterPro"/>
</dbReference>
<sequence>MPSKNSIKIYKENGFYHVYNRGVEKRNVFLSHTDYLKFLHWLRQAAEKNSIKVHCYCLMSNHYHLLISQTDRKDITKLMHSLSSIYTVYFNIKYQRVGSLFQGTYKARLIKTDEDLLNVSAYIHNNPSKDKPGLNLKKYPYSSYHDYVRKTKNTWLSIEEITKHFVINDYKKYLVEKLNHEEKLG</sequence>
<dbReference type="Proteomes" id="UP000034163">
    <property type="component" value="Unassembled WGS sequence"/>
</dbReference>
<dbReference type="InterPro" id="IPR036515">
    <property type="entry name" value="Transposase_17_sf"/>
</dbReference>
<protein>
    <recommendedName>
        <fullName evidence="1">Transposase IS200-like domain-containing protein</fullName>
    </recommendedName>
</protein>
<feature type="domain" description="Transposase IS200-like" evidence="1">
    <location>
        <begin position="11"/>
        <end position="126"/>
    </location>
</feature>
<dbReference type="PANTHER" id="PTHR34322">
    <property type="entry name" value="TRANSPOSASE, Y1_TNP DOMAIN-CONTAINING"/>
    <property type="match status" value="1"/>
</dbReference>
<proteinExistence type="predicted"/>
<gene>
    <name evidence="2" type="ORF">UU72_C0049G0005</name>
</gene>
<comment type="caution">
    <text evidence="2">The sequence shown here is derived from an EMBL/GenBank/DDBJ whole genome shotgun (WGS) entry which is preliminary data.</text>
</comment>
<accession>A0A0G0YXB6</accession>
<dbReference type="SUPFAM" id="SSF143422">
    <property type="entry name" value="Transposase IS200-like"/>
    <property type="match status" value="1"/>
</dbReference>
<dbReference type="InterPro" id="IPR002686">
    <property type="entry name" value="Transposase_17"/>
</dbReference>
<evidence type="ECO:0000313" key="3">
    <source>
        <dbReference type="Proteomes" id="UP000034163"/>
    </source>
</evidence>
<dbReference type="Gene3D" id="3.30.70.1290">
    <property type="entry name" value="Transposase IS200-like"/>
    <property type="match status" value="1"/>
</dbReference>
<organism evidence="2 3">
    <name type="scientific">candidate division WWE3 bacterium GW2011_GWB1_41_6</name>
    <dbReference type="NCBI Taxonomy" id="1619112"/>
    <lineage>
        <taxon>Bacteria</taxon>
        <taxon>Katanobacteria</taxon>
    </lineage>
</organism>
<dbReference type="SMART" id="SM01321">
    <property type="entry name" value="Y1_Tnp"/>
    <property type="match status" value="1"/>
</dbReference>
<dbReference type="GO" id="GO:0003677">
    <property type="term" value="F:DNA binding"/>
    <property type="evidence" value="ECO:0007669"/>
    <property type="project" value="InterPro"/>
</dbReference>
<dbReference type="AlphaFoldDB" id="A0A0G0YXB6"/>
<dbReference type="Pfam" id="PF01797">
    <property type="entry name" value="Y1_Tnp"/>
    <property type="match status" value="1"/>
</dbReference>
<dbReference type="EMBL" id="LCBS01000049">
    <property type="protein sequence ID" value="KKS14331.1"/>
    <property type="molecule type" value="Genomic_DNA"/>
</dbReference>
<reference evidence="2 3" key="1">
    <citation type="journal article" date="2015" name="Nature">
        <title>rRNA introns, odd ribosomes, and small enigmatic genomes across a large radiation of phyla.</title>
        <authorList>
            <person name="Brown C.T."/>
            <person name="Hug L.A."/>
            <person name="Thomas B.C."/>
            <person name="Sharon I."/>
            <person name="Castelle C.J."/>
            <person name="Singh A."/>
            <person name="Wilkins M.J."/>
            <person name="Williams K.H."/>
            <person name="Banfield J.F."/>
        </authorList>
    </citation>
    <scope>NUCLEOTIDE SEQUENCE [LARGE SCALE GENOMIC DNA]</scope>
</reference>
<dbReference type="PATRIC" id="fig|1619112.3.peg.1070"/>
<dbReference type="PANTHER" id="PTHR34322:SF2">
    <property type="entry name" value="TRANSPOSASE IS200-LIKE DOMAIN-CONTAINING PROTEIN"/>
    <property type="match status" value="1"/>
</dbReference>